<dbReference type="GO" id="GO:0004919">
    <property type="term" value="F:interleukin-9 receptor activity"/>
    <property type="evidence" value="ECO:0007669"/>
    <property type="project" value="Ensembl"/>
</dbReference>
<dbReference type="InterPro" id="IPR003531">
    <property type="entry name" value="Hempt_rcpt_S_F1_CS"/>
</dbReference>
<dbReference type="Ensembl" id="ENSCWAT00000018412.1">
    <property type="protein sequence ID" value="ENSCWAP00000016981.1"/>
    <property type="gene ID" value="ENSCWAG00000012952.1"/>
</dbReference>
<evidence type="ECO:0000256" key="7">
    <source>
        <dbReference type="ARBA" id="ARBA00023180"/>
    </source>
</evidence>
<keyword evidence="2 9" id="KW-0812">Transmembrane</keyword>
<dbReference type="PANTHER" id="PTHR23037">
    <property type="entry name" value="CYTOKINE RECEPTOR"/>
    <property type="match status" value="1"/>
</dbReference>
<keyword evidence="4 9" id="KW-1133">Transmembrane helix</keyword>
<evidence type="ECO:0000256" key="4">
    <source>
        <dbReference type="ARBA" id="ARBA00022989"/>
    </source>
</evidence>
<dbReference type="Gene3D" id="2.60.40.10">
    <property type="entry name" value="Immunoglobulins"/>
    <property type="match status" value="1"/>
</dbReference>
<dbReference type="InterPro" id="IPR036116">
    <property type="entry name" value="FN3_sf"/>
</dbReference>
<evidence type="ECO:0000256" key="6">
    <source>
        <dbReference type="ARBA" id="ARBA00023170"/>
    </source>
</evidence>
<feature type="domain" description="Fibronectin type-III" evidence="10">
    <location>
        <begin position="150"/>
        <end position="257"/>
    </location>
</feature>
<keyword evidence="6" id="KW-0675">Receptor</keyword>
<keyword evidence="3" id="KW-0732">Signal</keyword>
<name>A0A8C3YIB1_9CETA</name>
<evidence type="ECO:0000256" key="2">
    <source>
        <dbReference type="ARBA" id="ARBA00022692"/>
    </source>
</evidence>
<organism evidence="11 12">
    <name type="scientific">Catagonus wagneri</name>
    <name type="common">Chacoan peccary</name>
    <dbReference type="NCBI Taxonomy" id="51154"/>
    <lineage>
        <taxon>Eukaryota</taxon>
        <taxon>Metazoa</taxon>
        <taxon>Chordata</taxon>
        <taxon>Craniata</taxon>
        <taxon>Vertebrata</taxon>
        <taxon>Euteleostomi</taxon>
        <taxon>Mammalia</taxon>
        <taxon>Eutheria</taxon>
        <taxon>Laurasiatheria</taxon>
        <taxon>Artiodactyla</taxon>
        <taxon>Suina</taxon>
        <taxon>Tayassuidae</taxon>
        <taxon>Catagonus</taxon>
    </lineage>
</organism>
<evidence type="ECO:0000256" key="3">
    <source>
        <dbReference type="ARBA" id="ARBA00022729"/>
    </source>
</evidence>
<dbReference type="PANTHER" id="PTHR23037:SF29">
    <property type="entry name" value="INTERLEUKIN-9 RECEPTOR"/>
    <property type="match status" value="1"/>
</dbReference>
<evidence type="ECO:0000256" key="5">
    <source>
        <dbReference type="ARBA" id="ARBA00023136"/>
    </source>
</evidence>
<feature type="region of interest" description="Disordered" evidence="8">
    <location>
        <begin position="463"/>
        <end position="485"/>
    </location>
</feature>
<evidence type="ECO:0000259" key="10">
    <source>
        <dbReference type="PROSITE" id="PS50853"/>
    </source>
</evidence>
<proteinExistence type="predicted"/>
<keyword evidence="12" id="KW-1185">Reference proteome</keyword>
<keyword evidence="5 9" id="KW-0472">Membrane</keyword>
<keyword evidence="7" id="KW-0325">Glycoprotein</keyword>
<evidence type="ECO:0000256" key="8">
    <source>
        <dbReference type="SAM" id="MobiDB-lite"/>
    </source>
</evidence>
<dbReference type="GeneTree" id="ENSGT00510000049125"/>
<dbReference type="Proteomes" id="UP000694540">
    <property type="component" value="Unplaced"/>
</dbReference>
<comment type="subcellular location">
    <subcellularLocation>
        <location evidence="1">Membrane</location>
        <topology evidence="1">Single-pass type I membrane protein</topology>
    </subcellularLocation>
</comment>
<evidence type="ECO:0000256" key="9">
    <source>
        <dbReference type="SAM" id="Phobius"/>
    </source>
</evidence>
<dbReference type="InterPro" id="IPR013783">
    <property type="entry name" value="Ig-like_fold"/>
</dbReference>
<accession>A0A8C3YIB1</accession>
<evidence type="ECO:0000256" key="1">
    <source>
        <dbReference type="ARBA" id="ARBA00004479"/>
    </source>
</evidence>
<feature type="region of interest" description="Disordered" evidence="8">
    <location>
        <begin position="363"/>
        <end position="383"/>
    </location>
</feature>
<dbReference type="InterPro" id="IPR003961">
    <property type="entry name" value="FN3_dom"/>
</dbReference>
<gene>
    <name evidence="11" type="primary">IL9R</name>
</gene>
<evidence type="ECO:0000313" key="11">
    <source>
        <dbReference type="Ensembl" id="ENSCWAP00000016981.1"/>
    </source>
</evidence>
<reference evidence="11" key="1">
    <citation type="submission" date="2025-08" db="UniProtKB">
        <authorList>
            <consortium name="Ensembl"/>
        </authorList>
    </citation>
    <scope>IDENTIFICATION</scope>
</reference>
<evidence type="ECO:0000313" key="12">
    <source>
        <dbReference type="Proteomes" id="UP000694540"/>
    </source>
</evidence>
<dbReference type="PROSITE" id="PS01355">
    <property type="entry name" value="HEMATOPO_REC_S_F1"/>
    <property type="match status" value="1"/>
</dbReference>
<dbReference type="GO" id="GO:0016064">
    <property type="term" value="P:immunoglobulin mediated immune response"/>
    <property type="evidence" value="ECO:0007669"/>
    <property type="project" value="TreeGrafter"/>
</dbReference>
<sequence length="485" mass="52190">TGRASCPWTPCWTLASEARTCEVGSRLLICTCICTCLGLGVSVLGDGAGPGAGTLSCLSNNILRIACRWSTPASGRGARPWLLFTSNHAPGSKHRCVFQAGTCTVELPSEEVLVPSDSFTITLHRHVSGQEQVSLVDPQYLPRRHVKLDPPSDVQSNVSSDHCVLTWSIDPALEPLASLLSYELAFKRQDAAWERARHKDRIFGVTRLKLEAAELDRGSTYEARLRVQMAAPGDAAEEERYEGEWSEWSRPARFPSPPRRGPRATALGPPDSALVTVSVVLLLTSLAYLLFRLSPRMKVAWYRDVPSPRPFFQPLYSVHSGDFQTWLGAHRAGPQDGVRAPQGALEASVREAVALLTYDPADAWRSTGPEQQEGSGTGLPASVLPAGLAEWTGQPPAYLPQEDWLPASPARPVPPLSKGDSDYCVLECYGGALPPTFAGNAQGSQPGPALACGLSCDRQSLDAQPGGNCESAGHHQRQDVGGWAT</sequence>
<dbReference type="SUPFAM" id="SSF49265">
    <property type="entry name" value="Fibronectin type III"/>
    <property type="match status" value="1"/>
</dbReference>
<dbReference type="PROSITE" id="PS50853">
    <property type="entry name" value="FN3"/>
    <property type="match status" value="1"/>
</dbReference>
<feature type="transmembrane region" description="Helical" evidence="9">
    <location>
        <begin position="273"/>
        <end position="291"/>
    </location>
</feature>
<dbReference type="GO" id="GO:0009897">
    <property type="term" value="C:external side of plasma membrane"/>
    <property type="evidence" value="ECO:0007669"/>
    <property type="project" value="TreeGrafter"/>
</dbReference>
<dbReference type="AlphaFoldDB" id="A0A8C3YIB1"/>
<dbReference type="GO" id="GO:0019983">
    <property type="term" value="F:interleukin-9 binding"/>
    <property type="evidence" value="ECO:0007669"/>
    <property type="project" value="TreeGrafter"/>
</dbReference>
<protein>
    <submittedName>
        <fullName evidence="11">Interleukin 9 receptor</fullName>
    </submittedName>
</protein>
<reference evidence="11" key="2">
    <citation type="submission" date="2025-09" db="UniProtKB">
        <authorList>
            <consortium name="Ensembl"/>
        </authorList>
    </citation>
    <scope>IDENTIFICATION</scope>
</reference>